<evidence type="ECO:0000313" key="1">
    <source>
        <dbReference type="EMBL" id="THH04021.1"/>
    </source>
</evidence>
<sequence length="275" mass="31177">HVSVGTFTLEPYTSWTPSLAILILNDHNHFTHLTPNKAAHILRTFPLLIQYSVYINTDIHDLPFDLEQLEPIEHIHLKSLAISWEAWIDPGLLLDSLSTPSLQSLGLAAGSQYLEMEDRPHLSNFLQRSRPPLLDLILERFECDHGLLLQALSWTPNLERLWLERCMLDDIVIRGLYSSGNGVLRTLKTLILDKCFGFYHIEVFALVLKEHASANGGNPSVKVHLNKSLIIDPGHILLLEEMSITNIEFGDKNISLDMIDKLGRMIIVKEHLSSN</sequence>
<protein>
    <recommendedName>
        <fullName evidence="3">F-box domain-containing protein</fullName>
    </recommendedName>
</protein>
<name>A0A4S4KZX8_9AGAM</name>
<dbReference type="Proteomes" id="UP000308199">
    <property type="component" value="Unassembled WGS sequence"/>
</dbReference>
<keyword evidence="2" id="KW-1185">Reference proteome</keyword>
<dbReference type="EMBL" id="SGPK01000385">
    <property type="protein sequence ID" value="THH04021.1"/>
    <property type="molecule type" value="Genomic_DNA"/>
</dbReference>
<evidence type="ECO:0000313" key="2">
    <source>
        <dbReference type="Proteomes" id="UP000308199"/>
    </source>
</evidence>
<dbReference type="SUPFAM" id="SSF52047">
    <property type="entry name" value="RNI-like"/>
    <property type="match status" value="1"/>
</dbReference>
<dbReference type="OrthoDB" id="2269034at2759"/>
<organism evidence="1 2">
    <name type="scientific">Phellinidium pouzarii</name>
    <dbReference type="NCBI Taxonomy" id="167371"/>
    <lineage>
        <taxon>Eukaryota</taxon>
        <taxon>Fungi</taxon>
        <taxon>Dikarya</taxon>
        <taxon>Basidiomycota</taxon>
        <taxon>Agaricomycotina</taxon>
        <taxon>Agaricomycetes</taxon>
        <taxon>Hymenochaetales</taxon>
        <taxon>Hymenochaetaceae</taxon>
        <taxon>Phellinidium</taxon>
    </lineage>
</organism>
<comment type="caution">
    <text evidence="1">The sequence shown here is derived from an EMBL/GenBank/DDBJ whole genome shotgun (WGS) entry which is preliminary data.</text>
</comment>
<proteinExistence type="predicted"/>
<gene>
    <name evidence="1" type="ORF">EW145_g5819</name>
</gene>
<feature type="non-terminal residue" evidence="1">
    <location>
        <position position="1"/>
    </location>
</feature>
<dbReference type="Gene3D" id="3.80.10.10">
    <property type="entry name" value="Ribonuclease Inhibitor"/>
    <property type="match status" value="1"/>
</dbReference>
<reference evidence="1 2" key="1">
    <citation type="submission" date="2019-02" db="EMBL/GenBank/DDBJ databases">
        <title>Genome sequencing of the rare red list fungi Phellinidium pouzarii.</title>
        <authorList>
            <person name="Buettner E."/>
            <person name="Kellner H."/>
        </authorList>
    </citation>
    <scope>NUCLEOTIDE SEQUENCE [LARGE SCALE GENOMIC DNA]</scope>
    <source>
        <strain evidence="1 2">DSM 108285</strain>
    </source>
</reference>
<evidence type="ECO:0008006" key="3">
    <source>
        <dbReference type="Google" id="ProtNLM"/>
    </source>
</evidence>
<dbReference type="InterPro" id="IPR032675">
    <property type="entry name" value="LRR_dom_sf"/>
</dbReference>
<accession>A0A4S4KZX8</accession>
<dbReference type="AlphaFoldDB" id="A0A4S4KZX8"/>